<accession>A0A3B0UC20</accession>
<evidence type="ECO:0000259" key="1">
    <source>
        <dbReference type="Pfam" id="PF13581"/>
    </source>
</evidence>
<reference evidence="2" key="1">
    <citation type="submission" date="2018-06" db="EMBL/GenBank/DDBJ databases">
        <authorList>
            <person name="Zhirakovskaya E."/>
        </authorList>
    </citation>
    <scope>NUCLEOTIDE SEQUENCE</scope>
</reference>
<organism evidence="2">
    <name type="scientific">hydrothermal vent metagenome</name>
    <dbReference type="NCBI Taxonomy" id="652676"/>
    <lineage>
        <taxon>unclassified sequences</taxon>
        <taxon>metagenomes</taxon>
        <taxon>ecological metagenomes</taxon>
    </lineage>
</organism>
<feature type="domain" description="Histidine kinase/HSP90-like ATPase" evidence="1">
    <location>
        <begin position="10"/>
        <end position="114"/>
    </location>
</feature>
<dbReference type="InterPro" id="IPR036890">
    <property type="entry name" value="HATPase_C_sf"/>
</dbReference>
<name>A0A3B0UC20_9ZZZZ</name>
<dbReference type="Gene3D" id="3.30.565.10">
    <property type="entry name" value="Histidine kinase-like ATPase, C-terminal domain"/>
    <property type="match status" value="1"/>
</dbReference>
<proteinExistence type="predicted"/>
<dbReference type="Pfam" id="PF13581">
    <property type="entry name" value="HATPase_c_2"/>
    <property type="match status" value="1"/>
</dbReference>
<dbReference type="EMBL" id="UOET01000249">
    <property type="protein sequence ID" value="VAW28505.1"/>
    <property type="molecule type" value="Genomic_DNA"/>
</dbReference>
<dbReference type="InterPro" id="IPR003594">
    <property type="entry name" value="HATPase_dom"/>
</dbReference>
<gene>
    <name evidence="2" type="ORF">MNBD_BACTEROID07-1146</name>
</gene>
<sequence>MDFKMHSLHDAFVEIQKYCKKQSIPKEACYNINLVCEELIVNLLKYTKATGYNLNLSAKAGSTVIHIRYRAEKFNPTKAPERKQESVEKMEYGGLGLVLVNSLASKTEYKYDEKQSLNVIKIIL</sequence>
<evidence type="ECO:0000313" key="2">
    <source>
        <dbReference type="EMBL" id="VAW28505.1"/>
    </source>
</evidence>
<protein>
    <recommendedName>
        <fullName evidence="1">Histidine kinase/HSP90-like ATPase domain-containing protein</fullName>
    </recommendedName>
</protein>
<dbReference type="AlphaFoldDB" id="A0A3B0UC20"/>